<dbReference type="Proteomes" id="UP000199144">
    <property type="component" value="Unassembled WGS sequence"/>
</dbReference>
<dbReference type="InterPro" id="IPR010865">
    <property type="entry name" value="DUF1499"/>
</dbReference>
<evidence type="ECO:0000313" key="2">
    <source>
        <dbReference type="Proteomes" id="UP000199144"/>
    </source>
</evidence>
<sequence length="134" mass="15037">MWIVWIVLGLFVALFAYVRLAPSDPARWHRVPEVVGDKTFRNGATRIVTIGKDGLRRLAAVAEGDPRTHVLAGSVEEGMMTFVTRSRTVGFPDYTTVFQDGEDLKILARSRFGRRDMGVNAARVDRWIEALTAF</sequence>
<dbReference type="Pfam" id="PF07386">
    <property type="entry name" value="DUF1499"/>
    <property type="match status" value="1"/>
</dbReference>
<name>A0A1I4P763_9RHOB</name>
<organism evidence="1 2">
    <name type="scientific">Shimia aestuarii</name>
    <dbReference type="NCBI Taxonomy" id="254406"/>
    <lineage>
        <taxon>Bacteria</taxon>
        <taxon>Pseudomonadati</taxon>
        <taxon>Pseudomonadota</taxon>
        <taxon>Alphaproteobacteria</taxon>
        <taxon>Rhodobacterales</taxon>
        <taxon>Roseobacteraceae</taxon>
    </lineage>
</organism>
<evidence type="ECO:0000313" key="1">
    <source>
        <dbReference type="EMBL" id="SFM23602.1"/>
    </source>
</evidence>
<protein>
    <recommendedName>
        <fullName evidence="3">DUF1499 domain-containing protein</fullName>
    </recommendedName>
</protein>
<dbReference type="OrthoDB" id="8479024at2"/>
<gene>
    <name evidence="1" type="ORF">SAMN04488042_105108</name>
</gene>
<keyword evidence="2" id="KW-1185">Reference proteome</keyword>
<dbReference type="EMBL" id="FOTQ01000005">
    <property type="protein sequence ID" value="SFM23602.1"/>
    <property type="molecule type" value="Genomic_DNA"/>
</dbReference>
<dbReference type="AlphaFoldDB" id="A0A1I4P763"/>
<evidence type="ECO:0008006" key="3">
    <source>
        <dbReference type="Google" id="ProtNLM"/>
    </source>
</evidence>
<reference evidence="1 2" key="1">
    <citation type="submission" date="2016-10" db="EMBL/GenBank/DDBJ databases">
        <authorList>
            <person name="de Groot N.N."/>
        </authorList>
    </citation>
    <scope>NUCLEOTIDE SEQUENCE [LARGE SCALE GENOMIC DNA]</scope>
    <source>
        <strain evidence="1 2">DSM 15283</strain>
    </source>
</reference>
<accession>A0A1I4P763</accession>
<proteinExistence type="predicted"/>
<dbReference type="STRING" id="254406.SAMN04488042_105108"/>
<dbReference type="RefSeq" id="WP_093094291.1">
    <property type="nucleotide sequence ID" value="NZ_FOTQ01000005.1"/>
</dbReference>